<evidence type="ECO:0000259" key="1">
    <source>
        <dbReference type="PROSITE" id="PS50112"/>
    </source>
</evidence>
<accession>A0A4Y6PME0</accession>
<dbReference type="Pfam" id="PF01590">
    <property type="entry name" value="GAF"/>
    <property type="match status" value="1"/>
</dbReference>
<dbReference type="GO" id="GO:0043709">
    <property type="term" value="P:cell adhesion involved in single-species biofilm formation"/>
    <property type="evidence" value="ECO:0007669"/>
    <property type="project" value="TreeGrafter"/>
</dbReference>
<evidence type="ECO:0000259" key="2">
    <source>
        <dbReference type="PROSITE" id="PS50113"/>
    </source>
</evidence>
<dbReference type="Proteomes" id="UP000315995">
    <property type="component" value="Chromosome"/>
</dbReference>
<dbReference type="RefSeq" id="WP_141195887.1">
    <property type="nucleotide sequence ID" value="NZ_CP041186.1"/>
</dbReference>
<sequence>MSLSEETTVVTRELTEELFESLVSHLPDAVIFADVERRIQFVNDRFVEIFGYERKALGGRSTAFFYANPEDFNRTGRAHFDPDAQTGPQTYFIEYRRRDGSTFLSETRAVPLFNDAGEKRGYLGIIRDVTDLVERDKELRRVRNQLARRLAHTKLLYELSTHEGNTFQEVVHFALEAAGEMLDMDVSILSSVRGEELTVRDFWSREPMSLKVGDTFDLDDTLCAHTLESGGVYAVHEIEWNSELLHPCHDHFRPKAYIGAVVRVGEQLYGTVSFARLTPRKLPFEQADEDFVGMLANWLGVFASRARTERMLASEHEAMSAALELQKTLQSSSLNRTDTADVFLESAATLVDVDGLAVALREDDQTVITSANGSFAPLLGEVLPEIIIPRADTSHGDRPSLQTWHTSRRVSQIDEPIQIAELTYSGQSLGALLVQPSSKAKFEKRQRSLLELTAGMLAARLSVAGSYERAHREATIDALTGIPNRRETLRCMKAAAEEPGRGALQVAIIDVDRFKQVNDTWGHGVGDRVLQKLANCLSEELSRAIVVGRLGGEEFVIGLREPDVEAAQAQLTRALEVFSSVDFVSDDGEHFSVTFSGGVTSMRVQDSIYDALQRADELLYRAKRGGRAQVVAENREI</sequence>
<dbReference type="InterPro" id="IPR003018">
    <property type="entry name" value="GAF"/>
</dbReference>
<keyword evidence="5" id="KW-1185">Reference proteome</keyword>
<dbReference type="SMART" id="SM00267">
    <property type="entry name" value="GGDEF"/>
    <property type="match status" value="1"/>
</dbReference>
<dbReference type="AlphaFoldDB" id="A0A4Y6PME0"/>
<dbReference type="InterPro" id="IPR000160">
    <property type="entry name" value="GGDEF_dom"/>
</dbReference>
<dbReference type="PROSITE" id="PS50887">
    <property type="entry name" value="GGDEF"/>
    <property type="match status" value="1"/>
</dbReference>
<proteinExistence type="predicted"/>
<accession>A0A5B8XYC1</accession>
<dbReference type="Gene3D" id="3.30.450.20">
    <property type="entry name" value="PAS domain"/>
    <property type="match status" value="1"/>
</dbReference>
<feature type="domain" description="GGDEF" evidence="3">
    <location>
        <begin position="502"/>
        <end position="635"/>
    </location>
</feature>
<dbReference type="InterPro" id="IPR000014">
    <property type="entry name" value="PAS"/>
</dbReference>
<dbReference type="InterPro" id="IPR029787">
    <property type="entry name" value="Nucleotide_cyclase"/>
</dbReference>
<dbReference type="OrthoDB" id="7323245at2"/>
<dbReference type="SUPFAM" id="SSF55073">
    <property type="entry name" value="Nucleotide cyclase"/>
    <property type="match status" value="1"/>
</dbReference>
<dbReference type="GO" id="GO:1902201">
    <property type="term" value="P:negative regulation of bacterial-type flagellum-dependent cell motility"/>
    <property type="evidence" value="ECO:0007669"/>
    <property type="project" value="TreeGrafter"/>
</dbReference>
<dbReference type="Pfam" id="PF13426">
    <property type="entry name" value="PAS_9"/>
    <property type="match status" value="1"/>
</dbReference>
<organism evidence="4 5">
    <name type="scientific">Persicimonas caeni</name>
    <dbReference type="NCBI Taxonomy" id="2292766"/>
    <lineage>
        <taxon>Bacteria</taxon>
        <taxon>Deltaproteobacteria</taxon>
        <taxon>Bradymonadales</taxon>
        <taxon>Bradymonadaceae</taxon>
        <taxon>Persicimonas</taxon>
    </lineage>
</organism>
<reference evidence="4 5" key="1">
    <citation type="submission" date="2019-06" db="EMBL/GenBank/DDBJ databases">
        <title>Persicimonas caeni gen. nov., sp. nov., a predatory bacterium isolated from solar saltern.</title>
        <authorList>
            <person name="Wang S."/>
        </authorList>
    </citation>
    <scope>NUCLEOTIDE SEQUENCE [LARGE SCALE GENOMIC DNA]</scope>
    <source>
        <strain evidence="4 5">YN101</strain>
    </source>
</reference>
<evidence type="ECO:0000313" key="4">
    <source>
        <dbReference type="EMBL" id="QDG49389.1"/>
    </source>
</evidence>
<dbReference type="CDD" id="cd01949">
    <property type="entry name" value="GGDEF"/>
    <property type="match status" value="1"/>
</dbReference>
<dbReference type="InterPro" id="IPR029016">
    <property type="entry name" value="GAF-like_dom_sf"/>
</dbReference>
<dbReference type="NCBIfam" id="TIGR00229">
    <property type="entry name" value="sensory_box"/>
    <property type="match status" value="1"/>
</dbReference>
<dbReference type="Gene3D" id="3.30.70.270">
    <property type="match status" value="1"/>
</dbReference>
<evidence type="ECO:0000259" key="3">
    <source>
        <dbReference type="PROSITE" id="PS50887"/>
    </source>
</evidence>
<feature type="domain" description="PAC" evidence="2">
    <location>
        <begin position="89"/>
        <end position="141"/>
    </location>
</feature>
<dbReference type="PROSITE" id="PS50113">
    <property type="entry name" value="PAC"/>
    <property type="match status" value="1"/>
</dbReference>
<dbReference type="SMART" id="SM00065">
    <property type="entry name" value="GAF"/>
    <property type="match status" value="1"/>
</dbReference>
<dbReference type="SMART" id="SM00086">
    <property type="entry name" value="PAC"/>
    <property type="match status" value="1"/>
</dbReference>
<dbReference type="InterPro" id="IPR035965">
    <property type="entry name" value="PAS-like_dom_sf"/>
</dbReference>
<dbReference type="InterPro" id="IPR000700">
    <property type="entry name" value="PAS-assoc_C"/>
</dbReference>
<dbReference type="CDD" id="cd00130">
    <property type="entry name" value="PAS"/>
    <property type="match status" value="1"/>
</dbReference>
<dbReference type="InterPro" id="IPR050469">
    <property type="entry name" value="Diguanylate_Cyclase"/>
</dbReference>
<dbReference type="PANTHER" id="PTHR45138:SF24">
    <property type="entry name" value="DIGUANYLATE CYCLASE DGCC-RELATED"/>
    <property type="match status" value="1"/>
</dbReference>
<dbReference type="EMBL" id="CP041186">
    <property type="protein sequence ID" value="QDG49389.1"/>
    <property type="molecule type" value="Genomic_DNA"/>
</dbReference>
<dbReference type="GO" id="GO:0005886">
    <property type="term" value="C:plasma membrane"/>
    <property type="evidence" value="ECO:0007669"/>
    <property type="project" value="TreeGrafter"/>
</dbReference>
<dbReference type="SMART" id="SM00091">
    <property type="entry name" value="PAS"/>
    <property type="match status" value="1"/>
</dbReference>
<gene>
    <name evidence="4" type="ORF">FIV42_01145</name>
</gene>
<dbReference type="InterPro" id="IPR043128">
    <property type="entry name" value="Rev_trsase/Diguanyl_cyclase"/>
</dbReference>
<name>A0A4Y6PME0_PERCE</name>
<dbReference type="GO" id="GO:0052621">
    <property type="term" value="F:diguanylate cyclase activity"/>
    <property type="evidence" value="ECO:0007669"/>
    <property type="project" value="TreeGrafter"/>
</dbReference>
<dbReference type="SUPFAM" id="SSF55781">
    <property type="entry name" value="GAF domain-like"/>
    <property type="match status" value="1"/>
</dbReference>
<feature type="domain" description="PAS" evidence="1">
    <location>
        <begin position="15"/>
        <end position="71"/>
    </location>
</feature>
<dbReference type="Pfam" id="PF00990">
    <property type="entry name" value="GGDEF"/>
    <property type="match status" value="1"/>
</dbReference>
<dbReference type="InterPro" id="IPR001610">
    <property type="entry name" value="PAC"/>
</dbReference>
<protein>
    <submittedName>
        <fullName evidence="4">Diguanylate cyclase</fullName>
    </submittedName>
</protein>
<dbReference type="PROSITE" id="PS50112">
    <property type="entry name" value="PAS"/>
    <property type="match status" value="1"/>
</dbReference>
<dbReference type="PANTHER" id="PTHR45138">
    <property type="entry name" value="REGULATORY COMPONENTS OF SENSORY TRANSDUCTION SYSTEM"/>
    <property type="match status" value="1"/>
</dbReference>
<evidence type="ECO:0000313" key="5">
    <source>
        <dbReference type="Proteomes" id="UP000315995"/>
    </source>
</evidence>
<dbReference type="NCBIfam" id="TIGR00254">
    <property type="entry name" value="GGDEF"/>
    <property type="match status" value="1"/>
</dbReference>
<dbReference type="SUPFAM" id="SSF55785">
    <property type="entry name" value="PYP-like sensor domain (PAS domain)"/>
    <property type="match status" value="1"/>
</dbReference>
<dbReference type="Gene3D" id="3.30.450.40">
    <property type="match status" value="1"/>
</dbReference>